<dbReference type="AlphaFoldDB" id="A0A8J2VR71"/>
<reference evidence="1" key="1">
    <citation type="journal article" date="2014" name="Int. J. Syst. Evol. Microbiol.">
        <title>Complete genome sequence of Corynebacterium casei LMG S-19264T (=DSM 44701T), isolated from a smear-ripened cheese.</title>
        <authorList>
            <consortium name="US DOE Joint Genome Institute (JGI-PGF)"/>
            <person name="Walter F."/>
            <person name="Albersmeier A."/>
            <person name="Kalinowski J."/>
            <person name="Ruckert C."/>
        </authorList>
    </citation>
    <scope>NUCLEOTIDE SEQUENCE</scope>
    <source>
        <strain evidence="1">CGMCC 1.15371</strain>
    </source>
</reference>
<comment type="caution">
    <text evidence="1">The sequence shown here is derived from an EMBL/GenBank/DDBJ whole genome shotgun (WGS) entry which is preliminary data.</text>
</comment>
<gene>
    <name evidence="1" type="ORF">GCM10011391_15510</name>
</gene>
<keyword evidence="2" id="KW-1185">Reference proteome</keyword>
<proteinExistence type="predicted"/>
<accession>A0A8J2VR71</accession>
<evidence type="ECO:0000313" key="2">
    <source>
        <dbReference type="Proteomes" id="UP000628775"/>
    </source>
</evidence>
<organism evidence="1 2">
    <name type="scientific">Pullulanibacillus camelliae</name>
    <dbReference type="NCBI Taxonomy" id="1707096"/>
    <lineage>
        <taxon>Bacteria</taxon>
        <taxon>Bacillati</taxon>
        <taxon>Bacillota</taxon>
        <taxon>Bacilli</taxon>
        <taxon>Bacillales</taxon>
        <taxon>Sporolactobacillaceae</taxon>
        <taxon>Pullulanibacillus</taxon>
    </lineage>
</organism>
<protein>
    <submittedName>
        <fullName evidence="1">Uncharacterized protein</fullName>
    </submittedName>
</protein>
<name>A0A8J2VR71_9BACL</name>
<dbReference type="Proteomes" id="UP000628775">
    <property type="component" value="Unassembled WGS sequence"/>
</dbReference>
<dbReference type="EMBL" id="BMIR01000006">
    <property type="protein sequence ID" value="GGE37534.1"/>
    <property type="molecule type" value="Genomic_DNA"/>
</dbReference>
<sequence>MLARSCGKQSLRECRVIAHMPLWIALHSLLPELTQGWAPQANTKNFIDVPFGGFLGPPSEMVD</sequence>
<evidence type="ECO:0000313" key="1">
    <source>
        <dbReference type="EMBL" id="GGE37534.1"/>
    </source>
</evidence>
<reference evidence="1" key="2">
    <citation type="submission" date="2020-09" db="EMBL/GenBank/DDBJ databases">
        <authorList>
            <person name="Sun Q."/>
            <person name="Zhou Y."/>
        </authorList>
    </citation>
    <scope>NUCLEOTIDE SEQUENCE</scope>
    <source>
        <strain evidence="1">CGMCC 1.15371</strain>
    </source>
</reference>